<comment type="caution">
    <text evidence="3">The sequence shown here is derived from an EMBL/GenBank/DDBJ whole genome shotgun (WGS) entry which is preliminary data.</text>
</comment>
<reference evidence="3 4" key="1">
    <citation type="submission" date="2022-11" db="EMBL/GenBank/DDBJ databases">
        <title>Minimal conservation of predation-associated metabolite biosynthetic gene clusters underscores biosynthetic potential of Myxococcota including descriptions for ten novel species: Archangium lansinium sp. nov., Myxococcus landrumus sp. nov., Nannocystis bai.</title>
        <authorList>
            <person name="Ahearne A."/>
            <person name="Stevens C."/>
            <person name="Dowd S."/>
        </authorList>
    </citation>
    <scope>NUCLEOTIDE SEQUENCE [LARGE SCALE GENOMIC DNA]</scope>
    <source>
        <strain evidence="3 4">RJM3</strain>
    </source>
</reference>
<keyword evidence="2" id="KW-0732">Signal</keyword>
<evidence type="ECO:0000313" key="3">
    <source>
        <dbReference type="EMBL" id="MDC0747589.1"/>
    </source>
</evidence>
<keyword evidence="4" id="KW-1185">Reference proteome</keyword>
<dbReference type="RefSeq" id="WP_271926109.1">
    <property type="nucleotide sequence ID" value="NZ_JAQNDO010000001.1"/>
</dbReference>
<dbReference type="EMBL" id="JAQNDO010000001">
    <property type="protein sequence ID" value="MDC0747589.1"/>
    <property type="molecule type" value="Genomic_DNA"/>
</dbReference>
<dbReference type="Proteomes" id="UP001221411">
    <property type="component" value="Unassembled WGS sequence"/>
</dbReference>
<feature type="compositionally biased region" description="Basic and acidic residues" evidence="1">
    <location>
        <begin position="36"/>
        <end position="48"/>
    </location>
</feature>
<sequence length="199" mass="21638">MKRPIVMTATMVRPGVLLALLVFSRGALAEPPPECQGREESEAFEAGRRAGRQTRPPLLLRDRRAACAYVGHVAGMLEEVPVGVAKNAAQCCEEGEQSAQIIGQLYCDLSIAFGGLDVMGFIPRTPQATCGASFEACCDEHFTSFTRDYGNLKKGMCRPYTEGEFSGVWAEARNNFCGYPGAMFMEAEEPEKQGAEPTQ</sequence>
<feature type="signal peptide" evidence="2">
    <location>
        <begin position="1"/>
        <end position="29"/>
    </location>
</feature>
<accession>A0ABT5F0I7</accession>
<evidence type="ECO:0000313" key="4">
    <source>
        <dbReference type="Proteomes" id="UP001221411"/>
    </source>
</evidence>
<organism evidence="3 4">
    <name type="scientific">Polyangium mundeleinium</name>
    <dbReference type="NCBI Taxonomy" id="2995306"/>
    <lineage>
        <taxon>Bacteria</taxon>
        <taxon>Pseudomonadati</taxon>
        <taxon>Myxococcota</taxon>
        <taxon>Polyangia</taxon>
        <taxon>Polyangiales</taxon>
        <taxon>Polyangiaceae</taxon>
        <taxon>Polyangium</taxon>
    </lineage>
</organism>
<proteinExistence type="predicted"/>
<evidence type="ECO:0000256" key="1">
    <source>
        <dbReference type="SAM" id="MobiDB-lite"/>
    </source>
</evidence>
<gene>
    <name evidence="3" type="ORF">POL67_40025</name>
</gene>
<feature type="region of interest" description="Disordered" evidence="1">
    <location>
        <begin position="30"/>
        <end position="50"/>
    </location>
</feature>
<feature type="chain" id="PRO_5047216296" evidence="2">
    <location>
        <begin position="30"/>
        <end position="199"/>
    </location>
</feature>
<protein>
    <submittedName>
        <fullName evidence="3">Uncharacterized protein</fullName>
    </submittedName>
</protein>
<evidence type="ECO:0000256" key="2">
    <source>
        <dbReference type="SAM" id="SignalP"/>
    </source>
</evidence>
<name>A0ABT5F0I7_9BACT</name>